<evidence type="ECO:0008006" key="4">
    <source>
        <dbReference type="Google" id="ProtNLM"/>
    </source>
</evidence>
<protein>
    <recommendedName>
        <fullName evidence="4">DUF5330 domain-containing protein</fullName>
    </recommendedName>
</protein>
<evidence type="ECO:0000313" key="2">
    <source>
        <dbReference type="EMBL" id="CTQ67766.1"/>
    </source>
</evidence>
<keyword evidence="3" id="KW-1185">Reference proteome</keyword>
<evidence type="ECO:0000313" key="3">
    <source>
        <dbReference type="Proteomes" id="UP000053235"/>
    </source>
</evidence>
<dbReference type="InterPro" id="IPR035220">
    <property type="entry name" value="DUF5330"/>
</dbReference>
<organism evidence="2 3">
    <name type="scientific">Roseibium alexandrii</name>
    <dbReference type="NCBI Taxonomy" id="388408"/>
    <lineage>
        <taxon>Bacteria</taxon>
        <taxon>Pseudomonadati</taxon>
        <taxon>Pseudomonadota</taxon>
        <taxon>Alphaproteobacteria</taxon>
        <taxon>Hyphomicrobiales</taxon>
        <taxon>Stappiaceae</taxon>
        <taxon>Roseibium</taxon>
    </lineage>
</organism>
<reference evidence="3" key="1">
    <citation type="submission" date="2015-07" db="EMBL/GenBank/DDBJ databases">
        <authorList>
            <person name="Rodrigo-Torres Lidia"/>
            <person name="Arahal R.David."/>
        </authorList>
    </citation>
    <scope>NUCLEOTIDE SEQUENCE [LARGE SCALE GENOMIC DNA]</scope>
    <source>
        <strain evidence="3">CECT 5112</strain>
    </source>
</reference>
<proteinExistence type="predicted"/>
<accession>A0A0M6ZZX1</accession>
<feature type="compositionally biased region" description="Low complexity" evidence="1">
    <location>
        <begin position="105"/>
        <end position="118"/>
    </location>
</feature>
<sequence>MFFLLRTAFWLTLVLVLIPIGSETESTPVEPINPVSAFIAAQATMSDIGGFCDRNPQACETGGSALTVIGSRARDGARIVYEYLDTQIADTDPLETVITGSTNVQPTSDQSSTTSPQPVDGVTESTQVQESDIGPTPRPKPRSGQKT</sequence>
<dbReference type="Proteomes" id="UP000053235">
    <property type="component" value="Unassembled WGS sequence"/>
</dbReference>
<dbReference type="OrthoDB" id="7923950at2"/>
<dbReference type="STRING" id="388408.LAX5112_01511"/>
<evidence type="ECO:0000256" key="1">
    <source>
        <dbReference type="SAM" id="MobiDB-lite"/>
    </source>
</evidence>
<name>A0A0M6ZZX1_9HYPH</name>
<dbReference type="AlphaFoldDB" id="A0A0M6ZZX1"/>
<dbReference type="RefSeq" id="WP_055671318.1">
    <property type="nucleotide sequence ID" value="NZ_CXWD01000005.1"/>
</dbReference>
<dbReference type="Pfam" id="PF17264">
    <property type="entry name" value="DUF5330"/>
    <property type="match status" value="1"/>
</dbReference>
<dbReference type="EMBL" id="CXWD01000005">
    <property type="protein sequence ID" value="CTQ67766.1"/>
    <property type="molecule type" value="Genomic_DNA"/>
</dbReference>
<gene>
    <name evidence="2" type="ORF">LAX5112_01511</name>
</gene>
<feature type="region of interest" description="Disordered" evidence="1">
    <location>
        <begin position="98"/>
        <end position="147"/>
    </location>
</feature>